<evidence type="ECO:0000313" key="2">
    <source>
        <dbReference type="Proteomes" id="UP000602381"/>
    </source>
</evidence>
<evidence type="ECO:0000313" key="1">
    <source>
        <dbReference type="EMBL" id="GGO12148.1"/>
    </source>
</evidence>
<organism evidence="1 2">
    <name type="scientific">Iodidimonas muriae</name>
    <dbReference type="NCBI Taxonomy" id="261467"/>
    <lineage>
        <taxon>Bacteria</taxon>
        <taxon>Pseudomonadati</taxon>
        <taxon>Pseudomonadota</taxon>
        <taxon>Alphaproteobacteria</taxon>
        <taxon>Iodidimonadales</taxon>
        <taxon>Iodidimonadaceae</taxon>
        <taxon>Iodidimonas</taxon>
    </lineage>
</organism>
<comment type="caution">
    <text evidence="1">The sequence shown here is derived from an EMBL/GenBank/DDBJ whole genome shotgun (WGS) entry which is preliminary data.</text>
</comment>
<dbReference type="RefSeq" id="WP_150005701.1">
    <property type="nucleotide sequence ID" value="NZ_BMOV01000005.1"/>
</dbReference>
<protein>
    <submittedName>
        <fullName evidence="1">Uncharacterized protein</fullName>
    </submittedName>
</protein>
<name>A0ABQ2LE34_9PROT</name>
<dbReference type="Proteomes" id="UP000602381">
    <property type="component" value="Unassembled WGS sequence"/>
</dbReference>
<proteinExistence type="predicted"/>
<accession>A0ABQ2LE34</accession>
<gene>
    <name evidence="1" type="ORF">GCM10007972_16740</name>
</gene>
<sequence>MNNIQIEFAEPEMQPIFDRFKSLFAPGSQTSDISPDVKVCVWIRMINAFHPTVKPREIRSHFIKCFHPDAGTQVLTIPEKTKVMATHDRIFKGK</sequence>
<keyword evidence="2" id="KW-1185">Reference proteome</keyword>
<dbReference type="EMBL" id="BMOV01000005">
    <property type="protein sequence ID" value="GGO12148.1"/>
    <property type="molecule type" value="Genomic_DNA"/>
</dbReference>
<reference evidence="2" key="1">
    <citation type="journal article" date="2019" name="Int. J. Syst. Evol. Microbiol.">
        <title>The Global Catalogue of Microorganisms (GCM) 10K type strain sequencing project: providing services to taxonomists for standard genome sequencing and annotation.</title>
        <authorList>
            <consortium name="The Broad Institute Genomics Platform"/>
            <consortium name="The Broad Institute Genome Sequencing Center for Infectious Disease"/>
            <person name="Wu L."/>
            <person name="Ma J."/>
        </authorList>
    </citation>
    <scope>NUCLEOTIDE SEQUENCE [LARGE SCALE GENOMIC DNA]</scope>
    <source>
        <strain evidence="2">JCM 17843</strain>
    </source>
</reference>